<evidence type="ECO:0000256" key="1">
    <source>
        <dbReference type="SAM" id="Phobius"/>
    </source>
</evidence>
<feature type="transmembrane region" description="Helical" evidence="1">
    <location>
        <begin position="99"/>
        <end position="117"/>
    </location>
</feature>
<keyword evidence="3" id="KW-1185">Reference proteome</keyword>
<dbReference type="Proteomes" id="UP001595699">
    <property type="component" value="Unassembled WGS sequence"/>
</dbReference>
<organism evidence="2 3">
    <name type="scientific">Tenggerimyces flavus</name>
    <dbReference type="NCBI Taxonomy" id="1708749"/>
    <lineage>
        <taxon>Bacteria</taxon>
        <taxon>Bacillati</taxon>
        <taxon>Actinomycetota</taxon>
        <taxon>Actinomycetes</taxon>
        <taxon>Propionibacteriales</taxon>
        <taxon>Nocardioidaceae</taxon>
        <taxon>Tenggerimyces</taxon>
    </lineage>
</organism>
<feature type="transmembrane region" description="Helical" evidence="1">
    <location>
        <begin position="9"/>
        <end position="31"/>
    </location>
</feature>
<accession>A0ABV7Y3G9</accession>
<gene>
    <name evidence="2" type="ORF">ACFOUW_02235</name>
</gene>
<reference evidence="3" key="1">
    <citation type="journal article" date="2019" name="Int. J. Syst. Evol. Microbiol.">
        <title>The Global Catalogue of Microorganisms (GCM) 10K type strain sequencing project: providing services to taxonomists for standard genome sequencing and annotation.</title>
        <authorList>
            <consortium name="The Broad Institute Genomics Platform"/>
            <consortium name="The Broad Institute Genome Sequencing Center for Infectious Disease"/>
            <person name="Wu L."/>
            <person name="Ma J."/>
        </authorList>
    </citation>
    <scope>NUCLEOTIDE SEQUENCE [LARGE SCALE GENOMIC DNA]</scope>
    <source>
        <strain evidence="3">CGMCC 4.7241</strain>
    </source>
</reference>
<feature type="transmembrane region" description="Helical" evidence="1">
    <location>
        <begin position="71"/>
        <end position="93"/>
    </location>
</feature>
<dbReference type="RefSeq" id="WP_205121983.1">
    <property type="nucleotide sequence ID" value="NZ_JAFBCM010000001.1"/>
</dbReference>
<evidence type="ECO:0000313" key="3">
    <source>
        <dbReference type="Proteomes" id="UP001595699"/>
    </source>
</evidence>
<protein>
    <recommendedName>
        <fullName evidence="4">EamA domain-containing protein</fullName>
    </recommendedName>
</protein>
<dbReference type="EMBL" id="JBHRZH010000001">
    <property type="protein sequence ID" value="MFC3759647.1"/>
    <property type="molecule type" value="Genomic_DNA"/>
</dbReference>
<comment type="caution">
    <text evidence="2">The sequence shown here is derived from an EMBL/GenBank/DDBJ whole genome shotgun (WGS) entry which is preliminary data.</text>
</comment>
<keyword evidence="1" id="KW-0472">Membrane</keyword>
<sequence length="126" mass="13353">MNGASTRRVLALDAAWVAALGVLLCLTPWTVHSWFGLAPGELWPLFLVLGAACFGYAGLLLLGVRGRSTLAICRFGAIANAVSVPVVLLFNLIPGLQSPARFLLAAVALLCAAFALLEWRHGWPAE</sequence>
<evidence type="ECO:0000313" key="2">
    <source>
        <dbReference type="EMBL" id="MFC3759647.1"/>
    </source>
</evidence>
<proteinExistence type="predicted"/>
<keyword evidence="1" id="KW-1133">Transmembrane helix</keyword>
<feature type="transmembrane region" description="Helical" evidence="1">
    <location>
        <begin position="43"/>
        <end position="64"/>
    </location>
</feature>
<name>A0ABV7Y3G9_9ACTN</name>
<keyword evidence="1" id="KW-0812">Transmembrane</keyword>
<evidence type="ECO:0008006" key="4">
    <source>
        <dbReference type="Google" id="ProtNLM"/>
    </source>
</evidence>